<evidence type="ECO:0000313" key="2">
    <source>
        <dbReference type="Proteomes" id="UP000516028"/>
    </source>
</evidence>
<dbReference type="EMBL" id="CP060783">
    <property type="protein sequence ID" value="QNP48349.1"/>
    <property type="molecule type" value="Genomic_DNA"/>
</dbReference>
<organism evidence="1 2">
    <name type="scientific">Diaphorobacter aerolatus</name>
    <dbReference type="NCBI Taxonomy" id="1288495"/>
    <lineage>
        <taxon>Bacteria</taxon>
        <taxon>Pseudomonadati</taxon>
        <taxon>Pseudomonadota</taxon>
        <taxon>Betaproteobacteria</taxon>
        <taxon>Burkholderiales</taxon>
        <taxon>Comamonadaceae</taxon>
        <taxon>Diaphorobacter</taxon>
    </lineage>
</organism>
<accession>A0A7H0GJ83</accession>
<keyword evidence="2" id="KW-1185">Reference proteome</keyword>
<dbReference type="KEGG" id="daer:H9K75_20735"/>
<sequence length="84" mass="9789">MGLSKFVVTAMLSIKNQASFDRTHLKQFEQDKRINGGMFDIQNQVNHKQSNMTNLYNRMSPEELEQVMAILQMQQALKDKSLDR</sequence>
<dbReference type="Proteomes" id="UP000516028">
    <property type="component" value="Chromosome"/>
</dbReference>
<reference evidence="1 2" key="1">
    <citation type="submission" date="2020-08" db="EMBL/GenBank/DDBJ databases">
        <title>Genome sequence of Diaphorobacter aerolatus KACC 16536T.</title>
        <authorList>
            <person name="Hyun D.-W."/>
            <person name="Bae J.-W."/>
        </authorList>
    </citation>
    <scope>NUCLEOTIDE SEQUENCE [LARGE SCALE GENOMIC DNA]</scope>
    <source>
        <strain evidence="1 2">KACC 16536</strain>
    </source>
</reference>
<dbReference type="AlphaFoldDB" id="A0A7H0GJ83"/>
<proteinExistence type="predicted"/>
<name>A0A7H0GJ83_9BURK</name>
<gene>
    <name evidence="1" type="ORF">H9K75_20735</name>
</gene>
<evidence type="ECO:0000313" key="1">
    <source>
        <dbReference type="EMBL" id="QNP48349.1"/>
    </source>
</evidence>
<dbReference type="RefSeq" id="WP_187723947.1">
    <property type="nucleotide sequence ID" value="NZ_CP060783.1"/>
</dbReference>
<protein>
    <submittedName>
        <fullName evidence="1">Uncharacterized protein</fullName>
    </submittedName>
</protein>